<evidence type="ECO:0000256" key="3">
    <source>
        <dbReference type="ARBA" id="ARBA00022475"/>
    </source>
</evidence>
<evidence type="ECO:0000256" key="7">
    <source>
        <dbReference type="ARBA" id="ARBA00023121"/>
    </source>
</evidence>
<dbReference type="GO" id="GO:0008289">
    <property type="term" value="F:lipid binding"/>
    <property type="evidence" value="ECO:0007669"/>
    <property type="project" value="UniProtKB-KW"/>
</dbReference>
<feature type="compositionally biased region" description="Basic residues" evidence="11">
    <location>
        <begin position="160"/>
        <end position="170"/>
    </location>
</feature>
<name>A0A388KNX3_CHABU</name>
<keyword evidence="14" id="KW-1185">Reference proteome</keyword>
<feature type="transmembrane region" description="Helical" evidence="12">
    <location>
        <begin position="68"/>
        <end position="88"/>
    </location>
</feature>
<dbReference type="GO" id="GO:0007338">
    <property type="term" value="P:single fertilization"/>
    <property type="evidence" value="ECO:0007669"/>
    <property type="project" value="UniProtKB-KW"/>
</dbReference>
<evidence type="ECO:0000313" key="14">
    <source>
        <dbReference type="Proteomes" id="UP000265515"/>
    </source>
</evidence>
<keyword evidence="8 12" id="KW-0472">Membrane</keyword>
<dbReference type="Proteomes" id="UP000265515">
    <property type="component" value="Unassembled WGS sequence"/>
</dbReference>
<gene>
    <name evidence="13" type="ORF">CBR_g9145</name>
</gene>
<dbReference type="PANTHER" id="PTHR31764:SF0">
    <property type="entry name" value="GENERATIVE CELL SPECIFIC-1_HAP2 DOMAIN-CONTAINING PROTEIN"/>
    <property type="match status" value="1"/>
</dbReference>
<organism evidence="13 14">
    <name type="scientific">Chara braunii</name>
    <name type="common">Braun's stonewort</name>
    <dbReference type="NCBI Taxonomy" id="69332"/>
    <lineage>
        <taxon>Eukaryota</taxon>
        <taxon>Viridiplantae</taxon>
        <taxon>Streptophyta</taxon>
        <taxon>Charophyceae</taxon>
        <taxon>Charales</taxon>
        <taxon>Characeae</taxon>
        <taxon>Chara</taxon>
    </lineage>
</organism>
<dbReference type="InterPro" id="IPR040326">
    <property type="entry name" value="HAP2/GCS1"/>
</dbReference>
<feature type="region of interest" description="Disordered" evidence="11">
    <location>
        <begin position="151"/>
        <end position="325"/>
    </location>
</feature>
<keyword evidence="9" id="KW-1015">Disulfide bond</keyword>
<comment type="subcellular location">
    <subcellularLocation>
        <location evidence="1">Cell membrane</location>
        <topology evidence="1">Single-pass type I membrane protein</topology>
    </subcellularLocation>
</comment>
<evidence type="ECO:0000256" key="2">
    <source>
        <dbReference type="ARBA" id="ARBA00010929"/>
    </source>
</evidence>
<accession>A0A388KNX3</accession>
<feature type="compositionally biased region" description="Basic residues" evidence="11">
    <location>
        <begin position="198"/>
        <end position="211"/>
    </location>
</feature>
<evidence type="ECO:0000256" key="12">
    <source>
        <dbReference type="SAM" id="Phobius"/>
    </source>
</evidence>
<evidence type="ECO:0000256" key="4">
    <source>
        <dbReference type="ARBA" id="ARBA00022692"/>
    </source>
</evidence>
<keyword evidence="10" id="KW-0278">Fertilization</keyword>
<evidence type="ECO:0000256" key="5">
    <source>
        <dbReference type="ARBA" id="ARBA00022729"/>
    </source>
</evidence>
<evidence type="ECO:0000256" key="8">
    <source>
        <dbReference type="ARBA" id="ARBA00023136"/>
    </source>
</evidence>
<sequence>MEGLRCKRTGVEGNDMTRRMDNNFLRTRSGSRSLLGRPQHLSCYDLCPTAYNVFCLAKFDCWERFAPIGILLGGFLGLLFCCCVITKLCGCLGSILHCFASVFELLFNLLKFVVKVVEVVFKVLVGTCKCLVNCCKCMIKCGKWCRGHPVEDGSDPDTKRKARRQKRKGHGKDSAKGTARKRSPKKAKRGKDDSAAKKGARGTRENKKKTGKGREDRKKARKGKKVESEDTGTDDDEDDGSDDHEDDDEDDESDDDEEQEEDEDDDDDDNDGGSNRHKKTKNTTKKKKTKELDEAKGQDKAKKAKGKNREPGDRKGGKAKVHGQLENQAYMPYSVQEMGFPTGHPPSAAEYNLAQLGLSNTAIVVPNEWQSGPYQSGWESSFSPNTWAPHAASNYQDPTYFVGASGDDGTGMWTGGGTWFTEEQILRLSGTEITVYLNIETARHEMASCLMHPGPLCSLAGHLVPADAYGQHLMFQLAPGRNFQLKACNIQGQYEPLFPPLAINESAFAPIMTLQEATQMVSSSPAGECLN</sequence>
<dbReference type="Gramene" id="GBG71735">
    <property type="protein sequence ID" value="GBG71735"/>
    <property type="gene ID" value="CBR_g9145"/>
</dbReference>
<dbReference type="EMBL" id="BFEA01000152">
    <property type="protein sequence ID" value="GBG71735.1"/>
    <property type="molecule type" value="Genomic_DNA"/>
</dbReference>
<comment type="similarity">
    <text evidence="2">Belongs to the HAP2/GCS1 family.</text>
</comment>
<dbReference type="STRING" id="69332.A0A388KNX3"/>
<dbReference type="GO" id="GO:0005886">
    <property type="term" value="C:plasma membrane"/>
    <property type="evidence" value="ECO:0007669"/>
    <property type="project" value="UniProtKB-SubCell"/>
</dbReference>
<feature type="compositionally biased region" description="Basic residues" evidence="11">
    <location>
        <begin position="275"/>
        <end position="289"/>
    </location>
</feature>
<keyword evidence="5" id="KW-0732">Signal</keyword>
<evidence type="ECO:0000256" key="6">
    <source>
        <dbReference type="ARBA" id="ARBA00022989"/>
    </source>
</evidence>
<evidence type="ECO:0000256" key="1">
    <source>
        <dbReference type="ARBA" id="ARBA00004251"/>
    </source>
</evidence>
<feature type="compositionally biased region" description="Acidic residues" evidence="11">
    <location>
        <begin position="229"/>
        <end position="271"/>
    </location>
</feature>
<evidence type="ECO:0000256" key="11">
    <source>
        <dbReference type="SAM" id="MobiDB-lite"/>
    </source>
</evidence>
<feature type="compositionally biased region" description="Basic residues" evidence="11">
    <location>
        <begin position="178"/>
        <end position="189"/>
    </location>
</feature>
<dbReference type="PANTHER" id="PTHR31764">
    <property type="entry name" value="PROTEIN HAPLESS 2"/>
    <property type="match status" value="1"/>
</dbReference>
<evidence type="ECO:0000313" key="13">
    <source>
        <dbReference type="EMBL" id="GBG71735.1"/>
    </source>
</evidence>
<reference evidence="13 14" key="1">
    <citation type="journal article" date="2018" name="Cell">
        <title>The Chara Genome: Secondary Complexity and Implications for Plant Terrestrialization.</title>
        <authorList>
            <person name="Nishiyama T."/>
            <person name="Sakayama H."/>
            <person name="Vries J.D."/>
            <person name="Buschmann H."/>
            <person name="Saint-Marcoux D."/>
            <person name="Ullrich K.K."/>
            <person name="Haas F.B."/>
            <person name="Vanderstraeten L."/>
            <person name="Becker D."/>
            <person name="Lang D."/>
            <person name="Vosolsobe S."/>
            <person name="Rombauts S."/>
            <person name="Wilhelmsson P.K.I."/>
            <person name="Janitza P."/>
            <person name="Kern R."/>
            <person name="Heyl A."/>
            <person name="Rumpler F."/>
            <person name="Villalobos L.I.A.C."/>
            <person name="Clay J.M."/>
            <person name="Skokan R."/>
            <person name="Toyoda A."/>
            <person name="Suzuki Y."/>
            <person name="Kagoshima H."/>
            <person name="Schijlen E."/>
            <person name="Tajeshwar N."/>
            <person name="Catarino B."/>
            <person name="Hetherington A.J."/>
            <person name="Saltykova A."/>
            <person name="Bonnot C."/>
            <person name="Breuninger H."/>
            <person name="Symeonidi A."/>
            <person name="Radhakrishnan G.V."/>
            <person name="Van Nieuwerburgh F."/>
            <person name="Deforce D."/>
            <person name="Chang C."/>
            <person name="Karol K.G."/>
            <person name="Hedrich R."/>
            <person name="Ulvskov P."/>
            <person name="Glockner G."/>
            <person name="Delwiche C.F."/>
            <person name="Petrasek J."/>
            <person name="Van de Peer Y."/>
            <person name="Friml J."/>
            <person name="Beilby M."/>
            <person name="Dolan L."/>
            <person name="Kohara Y."/>
            <person name="Sugano S."/>
            <person name="Fujiyama A."/>
            <person name="Delaux P.-M."/>
            <person name="Quint M."/>
            <person name="TheiBen G."/>
            <person name="Hagemann M."/>
            <person name="Harholt J."/>
            <person name="Dunand C."/>
            <person name="Zachgo S."/>
            <person name="Langdale J."/>
            <person name="Maumus F."/>
            <person name="Straeten D.V.D."/>
            <person name="Gould S.B."/>
            <person name="Rensing S.A."/>
        </authorList>
    </citation>
    <scope>NUCLEOTIDE SEQUENCE [LARGE SCALE GENOMIC DNA]</scope>
    <source>
        <strain evidence="13 14">S276</strain>
    </source>
</reference>
<protein>
    <submittedName>
        <fullName evidence="13">Uncharacterized protein</fullName>
    </submittedName>
</protein>
<proteinExistence type="inferred from homology"/>
<keyword evidence="4 12" id="KW-0812">Transmembrane</keyword>
<evidence type="ECO:0000256" key="10">
    <source>
        <dbReference type="ARBA" id="ARBA00023279"/>
    </source>
</evidence>
<keyword evidence="7" id="KW-0446">Lipid-binding</keyword>
<keyword evidence="3" id="KW-1003">Cell membrane</keyword>
<keyword evidence="6 12" id="KW-1133">Transmembrane helix</keyword>
<dbReference type="AlphaFoldDB" id="A0A388KNX3"/>
<feature type="compositionally biased region" description="Basic and acidic residues" evidence="11">
    <location>
        <begin position="290"/>
        <end position="316"/>
    </location>
</feature>
<evidence type="ECO:0000256" key="9">
    <source>
        <dbReference type="ARBA" id="ARBA00023157"/>
    </source>
</evidence>
<comment type="caution">
    <text evidence="13">The sequence shown here is derived from an EMBL/GenBank/DDBJ whole genome shotgun (WGS) entry which is preliminary data.</text>
</comment>